<reference evidence="2" key="1">
    <citation type="journal article" date="2021" name="Sci. Adv.">
        <title>The American lobster genome reveals insights on longevity, neural, and immune adaptations.</title>
        <authorList>
            <person name="Polinski J.M."/>
            <person name="Zimin A.V."/>
            <person name="Clark K.F."/>
            <person name="Kohn A.B."/>
            <person name="Sadowski N."/>
            <person name="Timp W."/>
            <person name="Ptitsyn A."/>
            <person name="Khanna P."/>
            <person name="Romanova D.Y."/>
            <person name="Williams P."/>
            <person name="Greenwood S.J."/>
            <person name="Moroz L.L."/>
            <person name="Walt D.R."/>
            <person name="Bodnar A.G."/>
        </authorList>
    </citation>
    <scope>NUCLEOTIDE SEQUENCE</scope>
    <source>
        <strain evidence="2">GMGI-L3</strain>
    </source>
</reference>
<organism evidence="2 3">
    <name type="scientific">Homarus americanus</name>
    <name type="common">American lobster</name>
    <dbReference type="NCBI Taxonomy" id="6706"/>
    <lineage>
        <taxon>Eukaryota</taxon>
        <taxon>Metazoa</taxon>
        <taxon>Ecdysozoa</taxon>
        <taxon>Arthropoda</taxon>
        <taxon>Crustacea</taxon>
        <taxon>Multicrustacea</taxon>
        <taxon>Malacostraca</taxon>
        <taxon>Eumalacostraca</taxon>
        <taxon>Eucarida</taxon>
        <taxon>Decapoda</taxon>
        <taxon>Pleocyemata</taxon>
        <taxon>Astacidea</taxon>
        <taxon>Nephropoidea</taxon>
        <taxon>Nephropidae</taxon>
        <taxon>Homarus</taxon>
    </lineage>
</organism>
<feature type="region of interest" description="Disordered" evidence="1">
    <location>
        <begin position="90"/>
        <end position="111"/>
    </location>
</feature>
<accession>A0A8J5JS99</accession>
<evidence type="ECO:0000313" key="3">
    <source>
        <dbReference type="Proteomes" id="UP000747542"/>
    </source>
</evidence>
<feature type="compositionally biased region" description="Polar residues" evidence="1">
    <location>
        <begin position="102"/>
        <end position="111"/>
    </location>
</feature>
<keyword evidence="3" id="KW-1185">Reference proteome</keyword>
<dbReference type="AlphaFoldDB" id="A0A8J5JS99"/>
<dbReference type="Proteomes" id="UP000747542">
    <property type="component" value="Unassembled WGS sequence"/>
</dbReference>
<comment type="caution">
    <text evidence="2">The sequence shown here is derived from an EMBL/GenBank/DDBJ whole genome shotgun (WGS) entry which is preliminary data.</text>
</comment>
<proteinExistence type="predicted"/>
<protein>
    <submittedName>
        <fullName evidence="2">Putative stress protein DDR48-like</fullName>
    </submittedName>
</protein>
<evidence type="ECO:0000313" key="2">
    <source>
        <dbReference type="EMBL" id="KAG7160840.1"/>
    </source>
</evidence>
<evidence type="ECO:0000256" key="1">
    <source>
        <dbReference type="SAM" id="MobiDB-lite"/>
    </source>
</evidence>
<gene>
    <name evidence="2" type="ORF">Hamer_G007598</name>
</gene>
<sequence length="111" mass="12417">MSSLMICCVIRQPDDLLCHEQPDDLLCHEQPDDLLCHEQPDDLLCHEQPDDLLCHEQPDDLLCHEQPDDLLCFLLQMLVLPRLARVSQVTAPAETVDHGASPPSNSGDNTP</sequence>
<name>A0A8J5JS99_HOMAM</name>
<dbReference type="EMBL" id="JAHLQT010030594">
    <property type="protein sequence ID" value="KAG7160840.1"/>
    <property type="molecule type" value="Genomic_DNA"/>
</dbReference>